<dbReference type="CDD" id="cd04485">
    <property type="entry name" value="DnaE_OBF"/>
    <property type="match status" value="1"/>
</dbReference>
<dbReference type="EMBL" id="JBHUNF010000009">
    <property type="protein sequence ID" value="MFD2675468.1"/>
    <property type="molecule type" value="Genomic_DNA"/>
</dbReference>
<evidence type="ECO:0000256" key="10">
    <source>
        <dbReference type="ARBA" id="ARBA00022705"/>
    </source>
</evidence>
<dbReference type="InterPro" id="IPR029460">
    <property type="entry name" value="DNAPol_HHH"/>
</dbReference>
<dbReference type="GO" id="GO:0003887">
    <property type="term" value="F:DNA-directed DNA polymerase activity"/>
    <property type="evidence" value="ECO:0007669"/>
    <property type="project" value="UniProtKB-EC"/>
</dbReference>
<evidence type="ECO:0000256" key="13">
    <source>
        <dbReference type="ARBA" id="ARBA00023204"/>
    </source>
</evidence>
<dbReference type="RefSeq" id="WP_066058284.1">
    <property type="nucleotide sequence ID" value="NZ_JBHUNF010000009.1"/>
</dbReference>
<keyword evidence="7" id="KW-0963">Cytoplasm</keyword>
<dbReference type="InterPro" id="IPR011708">
    <property type="entry name" value="DNA_pol3_alpha_NTPase_dom"/>
</dbReference>
<dbReference type="EC" id="2.7.7.7" evidence="4"/>
<dbReference type="Gene3D" id="1.10.10.1600">
    <property type="entry name" value="Bacterial DNA polymerase III alpha subunit, thumb domain"/>
    <property type="match status" value="1"/>
</dbReference>
<evidence type="ECO:0000256" key="3">
    <source>
        <dbReference type="ARBA" id="ARBA00009496"/>
    </source>
</evidence>
<dbReference type="InterPro" id="IPR041931">
    <property type="entry name" value="DNA_pol3_alpha_thumb_dom"/>
</dbReference>
<dbReference type="Pfam" id="PF02811">
    <property type="entry name" value="PHP"/>
    <property type="match status" value="1"/>
</dbReference>
<protein>
    <recommendedName>
        <fullName evidence="6">DNA polymerase III subunit alpha</fullName>
        <ecNumber evidence="4">2.7.7.7</ecNumber>
    </recommendedName>
    <alternativeName>
        <fullName evidence="5">Error-prone DNA polymerase</fullName>
    </alternativeName>
</protein>
<evidence type="ECO:0000256" key="14">
    <source>
        <dbReference type="ARBA" id="ARBA00049244"/>
    </source>
</evidence>
<gene>
    <name evidence="16" type="ORF">ACFSUQ_09210</name>
</gene>
<keyword evidence="9 16" id="KW-0548">Nucleotidyltransferase</keyword>
<evidence type="ECO:0000259" key="15">
    <source>
        <dbReference type="SMART" id="SM00481"/>
    </source>
</evidence>
<comment type="catalytic activity">
    <reaction evidence="14">
        <text>DNA(n) + a 2'-deoxyribonucleoside 5'-triphosphate = DNA(n+1) + diphosphate</text>
        <dbReference type="Rhea" id="RHEA:22508"/>
        <dbReference type="Rhea" id="RHEA-COMP:17339"/>
        <dbReference type="Rhea" id="RHEA-COMP:17340"/>
        <dbReference type="ChEBI" id="CHEBI:33019"/>
        <dbReference type="ChEBI" id="CHEBI:61560"/>
        <dbReference type="ChEBI" id="CHEBI:173112"/>
        <dbReference type="EC" id="2.7.7.7"/>
    </reaction>
</comment>
<reference evidence="17" key="1">
    <citation type="journal article" date="2019" name="Int. J. Syst. Evol. Microbiol.">
        <title>The Global Catalogue of Microorganisms (GCM) 10K type strain sequencing project: providing services to taxonomists for standard genome sequencing and annotation.</title>
        <authorList>
            <consortium name="The Broad Institute Genomics Platform"/>
            <consortium name="The Broad Institute Genome Sequencing Center for Infectious Disease"/>
            <person name="Wu L."/>
            <person name="Ma J."/>
        </authorList>
    </citation>
    <scope>NUCLEOTIDE SEQUENCE [LARGE SCALE GENOMIC DNA]</scope>
    <source>
        <strain evidence="17">TISTR 1511</strain>
    </source>
</reference>
<evidence type="ECO:0000313" key="16">
    <source>
        <dbReference type="EMBL" id="MFD2675468.1"/>
    </source>
</evidence>
<comment type="subcellular location">
    <subcellularLocation>
        <location evidence="1">Cytoplasm</location>
    </subcellularLocation>
</comment>
<keyword evidence="12" id="KW-0239">DNA-directed DNA polymerase</keyword>
<evidence type="ECO:0000256" key="8">
    <source>
        <dbReference type="ARBA" id="ARBA00022679"/>
    </source>
</evidence>
<evidence type="ECO:0000256" key="9">
    <source>
        <dbReference type="ARBA" id="ARBA00022695"/>
    </source>
</evidence>
<comment type="caution">
    <text evidence="16">The sequence shown here is derived from an EMBL/GenBank/DDBJ whole genome shotgun (WGS) entry which is preliminary data.</text>
</comment>
<keyword evidence="17" id="KW-1185">Reference proteome</keyword>
<evidence type="ECO:0000256" key="11">
    <source>
        <dbReference type="ARBA" id="ARBA00022763"/>
    </source>
</evidence>
<dbReference type="Pfam" id="PF14579">
    <property type="entry name" value="HHH_6"/>
    <property type="match status" value="1"/>
</dbReference>
<keyword evidence="10" id="KW-0235">DNA replication</keyword>
<proteinExistence type="inferred from homology"/>
<dbReference type="InterPro" id="IPR004805">
    <property type="entry name" value="DnaE2/DnaE/PolC"/>
</dbReference>
<evidence type="ECO:0000256" key="6">
    <source>
        <dbReference type="ARBA" id="ARBA00019114"/>
    </source>
</evidence>
<dbReference type="SUPFAM" id="SSF89550">
    <property type="entry name" value="PHP domain-like"/>
    <property type="match status" value="1"/>
</dbReference>
<evidence type="ECO:0000256" key="12">
    <source>
        <dbReference type="ARBA" id="ARBA00022932"/>
    </source>
</evidence>
<evidence type="ECO:0000256" key="7">
    <source>
        <dbReference type="ARBA" id="ARBA00022490"/>
    </source>
</evidence>
<feature type="domain" description="Polymerase/histidinol phosphatase N-terminal" evidence="15">
    <location>
        <begin position="5"/>
        <end position="72"/>
    </location>
</feature>
<dbReference type="Pfam" id="PF07733">
    <property type="entry name" value="DNA_pol3_alpha"/>
    <property type="match status" value="1"/>
</dbReference>
<dbReference type="Pfam" id="PF01336">
    <property type="entry name" value="tRNA_anti-codon"/>
    <property type="match status" value="1"/>
</dbReference>
<comment type="similarity">
    <text evidence="3">Belongs to the DNA polymerase type-C family. DnaE subfamily.</text>
</comment>
<dbReference type="InterPro" id="IPR004365">
    <property type="entry name" value="NA-bd_OB_tRNA"/>
</dbReference>
<dbReference type="PANTHER" id="PTHR32294">
    <property type="entry name" value="DNA POLYMERASE III SUBUNIT ALPHA"/>
    <property type="match status" value="1"/>
</dbReference>
<dbReference type="InterPro" id="IPR004013">
    <property type="entry name" value="PHP_dom"/>
</dbReference>
<comment type="similarity">
    <text evidence="2">Belongs to the DNA polymerase type-C family. DnaE2 subfamily.</text>
</comment>
<evidence type="ECO:0000256" key="5">
    <source>
        <dbReference type="ARBA" id="ARBA00017273"/>
    </source>
</evidence>
<sequence>MPVFTHLHVASAHSMHHGTAAPEALVARVAEWGGEAAAITDRDGLYGAVRHIRACLTHGLAPIVGADIALAPAVAASGAQPGDVASELRIAGSASGFVAQPGLDRVTVLAHGNLDGAGWESLCRLVSAAHVPPRAASPTQKRAHRAQLAASRFAPFLCADASGHETRTVDALGTVLLGPWSDVGRALLRGNAELAQARLQRWQRWVPGGVAIEVVCHLTEPGAAASLRHAARLLELAHRANVPAVLTNQVRYLDHDDALTGDVLDAAEALQPLAQSPLQANAQAWLKPPERMHALADLVVSRTDLGAHARARLIAETSILAERCRLDPATDVHWRQPKVPEPEVLQLQDAPDSVLRQRCELALRERFATTTGSALRAIEDRLNHELTTISGFGFATYFLAVADVASLIRDLGIRNQARGSGASSLVNYLLRVSNVNPIEHDLVFERFLGRKRSTLPDIDIDVESARRHEVYRAIFQRYGSERVTLLSTHSTYRARGAARDAGLALGLPEQRIDEIAKSLWRLNAGQLRQVLHEQPELVALAEQSRQDRDLNLLIDLAERLDRLPRHLSMHPCGVLLGNASLLSTTPVQPSGIDLPMSQFDKDDIDDMGLLKLDVLGVRMQSSLAYAVNEVQRLHGSAAAIRGGLLPDVTYVAPNGRIVLDEIPTDDEPTFEQIRSTHTLGMFQIESPGQRELIGKMQPDVYNDLIADISLFRPGPMKGNMVAPFLDVKHGYASPKWLHPSFRPFLRETYGVVVYHEQVLRILHHCMGISLADADELRRSMEKQTDGIEQLFRERTRANRDANGKRTFTDAQIDEIWNVLRGFGSFGFCKAHAAAFALPTWQSAWLKTHYPAEFVAGLLTHDPGMYPKRLLLGDARRMGIPILPVHVNHSTRAFVVERVRETPPGSPTRPGDLGVRLALTDIRGITEAEIQRILSERPFVSLGDFLTRARPSRTLAERLALIGALDGLEPGAPTRGDLVAAIRARPRTRSRAVHPTALELPLDFREAHAPVLPSGVPEMDARERVHAELDILALDLSEHVVDGYRPLLDAIGVTPAGRLASLRAGTEVTVAGVRVATQTPPMRSGKRVVFISVDDGTGCADATFFDDAQELSGSVLFGTPLLLIRGKVRRTGERGVSIQAEFARDLKLAWQEYVLIQNAAATASPIEVGV</sequence>
<evidence type="ECO:0000313" key="17">
    <source>
        <dbReference type="Proteomes" id="UP001597453"/>
    </source>
</evidence>
<evidence type="ECO:0000256" key="1">
    <source>
        <dbReference type="ARBA" id="ARBA00004496"/>
    </source>
</evidence>
<dbReference type="Gene3D" id="3.20.20.140">
    <property type="entry name" value="Metal-dependent hydrolases"/>
    <property type="match status" value="1"/>
</dbReference>
<accession>A0ABW5RK51</accession>
<keyword evidence="13" id="KW-0234">DNA repair</keyword>
<keyword evidence="11" id="KW-0227">DNA damage</keyword>
<dbReference type="InterPro" id="IPR016195">
    <property type="entry name" value="Pol/histidinol_Pase-like"/>
</dbReference>
<evidence type="ECO:0000256" key="4">
    <source>
        <dbReference type="ARBA" id="ARBA00012417"/>
    </source>
</evidence>
<dbReference type="NCBIfam" id="TIGR00594">
    <property type="entry name" value="polc"/>
    <property type="match status" value="1"/>
</dbReference>
<keyword evidence="8 16" id="KW-0808">Transferase</keyword>
<dbReference type="Proteomes" id="UP001597453">
    <property type="component" value="Unassembled WGS sequence"/>
</dbReference>
<dbReference type="PANTHER" id="PTHR32294:SF4">
    <property type="entry name" value="ERROR-PRONE DNA POLYMERASE"/>
    <property type="match status" value="1"/>
</dbReference>
<dbReference type="Pfam" id="PF17657">
    <property type="entry name" value="DNA_pol3_finger"/>
    <property type="match status" value="1"/>
</dbReference>
<evidence type="ECO:0000256" key="2">
    <source>
        <dbReference type="ARBA" id="ARBA00007391"/>
    </source>
</evidence>
<dbReference type="InterPro" id="IPR003141">
    <property type="entry name" value="Pol/His_phosphatase_N"/>
</dbReference>
<name>A0ABW5RK51_9MICO</name>
<organism evidence="16 17">
    <name type="scientific">Gulosibacter bifidus</name>
    <dbReference type="NCBI Taxonomy" id="272239"/>
    <lineage>
        <taxon>Bacteria</taxon>
        <taxon>Bacillati</taxon>
        <taxon>Actinomycetota</taxon>
        <taxon>Actinomycetes</taxon>
        <taxon>Micrococcales</taxon>
        <taxon>Microbacteriaceae</taxon>
        <taxon>Gulosibacter</taxon>
    </lineage>
</organism>
<dbReference type="SMART" id="SM00481">
    <property type="entry name" value="POLIIIAc"/>
    <property type="match status" value="1"/>
</dbReference>
<dbReference type="Gene3D" id="1.10.150.870">
    <property type="match status" value="1"/>
</dbReference>
<dbReference type="InterPro" id="IPR040982">
    <property type="entry name" value="DNA_pol3_finger"/>
</dbReference>